<name>A0A9P4NHB6_9PEZI</name>
<evidence type="ECO:0000313" key="3">
    <source>
        <dbReference type="Proteomes" id="UP000800235"/>
    </source>
</evidence>
<feature type="compositionally biased region" description="Basic and acidic residues" evidence="1">
    <location>
        <begin position="27"/>
        <end position="36"/>
    </location>
</feature>
<feature type="region of interest" description="Disordered" evidence="1">
    <location>
        <begin position="1"/>
        <end position="47"/>
    </location>
</feature>
<dbReference type="PANTHER" id="PTHR39697:SF2">
    <property type="entry name" value="CYANOVIRIN-N DOMAIN-CONTAINING PROTEIN"/>
    <property type="match status" value="1"/>
</dbReference>
<dbReference type="AlphaFoldDB" id="A0A9P4NHB6"/>
<feature type="compositionally biased region" description="Polar residues" evidence="1">
    <location>
        <begin position="37"/>
        <end position="46"/>
    </location>
</feature>
<dbReference type="EMBL" id="MU007098">
    <property type="protein sequence ID" value="KAF2421499.1"/>
    <property type="molecule type" value="Genomic_DNA"/>
</dbReference>
<evidence type="ECO:0000256" key="1">
    <source>
        <dbReference type="SAM" id="MobiDB-lite"/>
    </source>
</evidence>
<comment type="caution">
    <text evidence="2">The sequence shown here is derived from an EMBL/GenBank/DDBJ whole genome shotgun (WGS) entry which is preliminary data.</text>
</comment>
<keyword evidence="3" id="KW-1185">Reference proteome</keyword>
<dbReference type="PANTHER" id="PTHR39697">
    <property type="entry name" value="RICIN B LECTIN DOMAIN-CONTAINING PROTEIN-RELATED"/>
    <property type="match status" value="1"/>
</dbReference>
<organism evidence="2 3">
    <name type="scientific">Tothia fuscella</name>
    <dbReference type="NCBI Taxonomy" id="1048955"/>
    <lineage>
        <taxon>Eukaryota</taxon>
        <taxon>Fungi</taxon>
        <taxon>Dikarya</taxon>
        <taxon>Ascomycota</taxon>
        <taxon>Pezizomycotina</taxon>
        <taxon>Dothideomycetes</taxon>
        <taxon>Pleosporomycetidae</taxon>
        <taxon>Venturiales</taxon>
        <taxon>Cylindrosympodiaceae</taxon>
        <taxon>Tothia</taxon>
    </lineage>
</organism>
<sequence>MPSERSDGSSTTYTSPDYLGTPPETVMSDHMDDKTPFTHSKPTSSVPWPKSTFIIRCVSTGRVITLLDGQVQLGSPGGRGSIHWACVETKGWLGFRNVVCGKFLGHAESGMLRCTAGNHCM</sequence>
<accession>A0A9P4NHB6</accession>
<dbReference type="Proteomes" id="UP000800235">
    <property type="component" value="Unassembled WGS sequence"/>
</dbReference>
<reference evidence="2" key="1">
    <citation type="journal article" date="2020" name="Stud. Mycol.">
        <title>101 Dothideomycetes genomes: a test case for predicting lifestyles and emergence of pathogens.</title>
        <authorList>
            <person name="Haridas S."/>
            <person name="Albert R."/>
            <person name="Binder M."/>
            <person name="Bloem J."/>
            <person name="Labutti K."/>
            <person name="Salamov A."/>
            <person name="Andreopoulos B."/>
            <person name="Baker S."/>
            <person name="Barry K."/>
            <person name="Bills G."/>
            <person name="Bluhm B."/>
            <person name="Cannon C."/>
            <person name="Castanera R."/>
            <person name="Culley D."/>
            <person name="Daum C."/>
            <person name="Ezra D."/>
            <person name="Gonzalez J."/>
            <person name="Henrissat B."/>
            <person name="Kuo A."/>
            <person name="Liang C."/>
            <person name="Lipzen A."/>
            <person name="Lutzoni F."/>
            <person name="Magnuson J."/>
            <person name="Mondo S."/>
            <person name="Nolan M."/>
            <person name="Ohm R."/>
            <person name="Pangilinan J."/>
            <person name="Park H.-J."/>
            <person name="Ramirez L."/>
            <person name="Alfaro M."/>
            <person name="Sun H."/>
            <person name="Tritt A."/>
            <person name="Yoshinaga Y."/>
            <person name="Zwiers L.-H."/>
            <person name="Turgeon B."/>
            <person name="Goodwin S."/>
            <person name="Spatafora J."/>
            <person name="Crous P."/>
            <person name="Grigoriev I."/>
        </authorList>
    </citation>
    <scope>NUCLEOTIDE SEQUENCE</scope>
    <source>
        <strain evidence="2">CBS 130266</strain>
    </source>
</reference>
<proteinExistence type="predicted"/>
<gene>
    <name evidence="2" type="ORF">EJ08DRAFT_515303</name>
</gene>
<dbReference type="OrthoDB" id="5289641at2759"/>
<evidence type="ECO:0000313" key="2">
    <source>
        <dbReference type="EMBL" id="KAF2421499.1"/>
    </source>
</evidence>
<protein>
    <submittedName>
        <fullName evidence="2">Uncharacterized protein</fullName>
    </submittedName>
</protein>